<dbReference type="RefSeq" id="WP_106291322.1">
    <property type="nucleotide sequence ID" value="NZ_CAWNTC010000202.1"/>
</dbReference>
<reference evidence="3 4" key="2">
    <citation type="submission" date="2018-03" db="EMBL/GenBank/DDBJ databases">
        <title>The ancient ancestry and fast evolution of plastids.</title>
        <authorList>
            <person name="Moore K.R."/>
            <person name="Magnabosco C."/>
            <person name="Momper L."/>
            <person name="Gold D.A."/>
            <person name="Bosak T."/>
            <person name="Fournier G.P."/>
        </authorList>
    </citation>
    <scope>NUCLEOTIDE SEQUENCE [LARGE SCALE GENOMIC DNA]</scope>
    <source>
        <strain evidence="3 4">CCAP 1448/3</strain>
    </source>
</reference>
<dbReference type="AlphaFoldDB" id="A0A2T1BXW8"/>
<dbReference type="Pfam" id="PF10517">
    <property type="entry name" value="DM13"/>
    <property type="match status" value="1"/>
</dbReference>
<accession>A0A2T1BXW8</accession>
<evidence type="ECO:0000313" key="4">
    <source>
        <dbReference type="Proteomes" id="UP000238762"/>
    </source>
</evidence>
<feature type="chain" id="PRO_5015616494" evidence="1">
    <location>
        <begin position="21"/>
        <end position="168"/>
    </location>
</feature>
<dbReference type="EMBL" id="PVWJ01000161">
    <property type="protein sequence ID" value="PSB00774.1"/>
    <property type="molecule type" value="Genomic_DNA"/>
</dbReference>
<dbReference type="OrthoDB" id="463944at2"/>
<evidence type="ECO:0000256" key="1">
    <source>
        <dbReference type="SAM" id="SignalP"/>
    </source>
</evidence>
<feature type="signal peptide" evidence="1">
    <location>
        <begin position="1"/>
        <end position="20"/>
    </location>
</feature>
<sequence>MKLKYISIFSVVCLVAIALASQLNYQANLAVLETKSLAREAPIKTLAKSQNQGRIKSGTFVSGEASTAGTVRLVTQNGKSSLQLESNFNSSTGPDLVVILHKSPNILGSTQPPNYPLPDSNYVILAPLKRSKGAQSYNIPSNINLGAYKSVAIWCRRYNATFGAAVLN</sequence>
<keyword evidence="4" id="KW-1185">Reference proteome</keyword>
<protein>
    <submittedName>
        <fullName evidence="3">Electron transfer protein with DM13 domain protein</fullName>
    </submittedName>
</protein>
<organism evidence="3 4">
    <name type="scientific">Merismopedia glauca CCAP 1448/3</name>
    <dbReference type="NCBI Taxonomy" id="1296344"/>
    <lineage>
        <taxon>Bacteria</taxon>
        <taxon>Bacillati</taxon>
        <taxon>Cyanobacteriota</taxon>
        <taxon>Cyanophyceae</taxon>
        <taxon>Synechococcales</taxon>
        <taxon>Merismopediaceae</taxon>
        <taxon>Merismopedia</taxon>
    </lineage>
</organism>
<evidence type="ECO:0000259" key="2">
    <source>
        <dbReference type="PROSITE" id="PS51549"/>
    </source>
</evidence>
<dbReference type="InterPro" id="IPR019545">
    <property type="entry name" value="DM13_domain"/>
</dbReference>
<proteinExistence type="predicted"/>
<dbReference type="PROSITE" id="PS51549">
    <property type="entry name" value="DM13"/>
    <property type="match status" value="1"/>
</dbReference>
<name>A0A2T1BXW8_9CYAN</name>
<feature type="domain" description="DM13" evidence="2">
    <location>
        <begin position="53"/>
        <end position="168"/>
    </location>
</feature>
<comment type="caution">
    <text evidence="3">The sequence shown here is derived from an EMBL/GenBank/DDBJ whole genome shotgun (WGS) entry which is preliminary data.</text>
</comment>
<reference evidence="3 4" key="1">
    <citation type="submission" date="2018-02" db="EMBL/GenBank/DDBJ databases">
        <authorList>
            <person name="Cohen D.B."/>
            <person name="Kent A.D."/>
        </authorList>
    </citation>
    <scope>NUCLEOTIDE SEQUENCE [LARGE SCALE GENOMIC DNA]</scope>
    <source>
        <strain evidence="3 4">CCAP 1448/3</strain>
    </source>
</reference>
<gene>
    <name evidence="3" type="ORF">C7B64_21735</name>
</gene>
<dbReference type="Proteomes" id="UP000238762">
    <property type="component" value="Unassembled WGS sequence"/>
</dbReference>
<keyword evidence="1" id="KW-0732">Signal</keyword>
<evidence type="ECO:0000313" key="3">
    <source>
        <dbReference type="EMBL" id="PSB00774.1"/>
    </source>
</evidence>